<dbReference type="Pfam" id="PF24883">
    <property type="entry name" value="NPHP3_N"/>
    <property type="match status" value="1"/>
</dbReference>
<feature type="repeat" description="WD" evidence="3">
    <location>
        <begin position="1041"/>
        <end position="1082"/>
    </location>
</feature>
<dbReference type="Gene3D" id="2.130.10.10">
    <property type="entry name" value="YVTN repeat-like/Quinoprotein amine dehydrogenase"/>
    <property type="match status" value="6"/>
</dbReference>
<feature type="repeat" description="WD" evidence="3">
    <location>
        <begin position="998"/>
        <end position="1039"/>
    </location>
</feature>
<dbReference type="InterPro" id="IPR011047">
    <property type="entry name" value="Quinoprotein_ADH-like_sf"/>
</dbReference>
<keyword evidence="7" id="KW-1185">Reference proteome</keyword>
<dbReference type="SUPFAM" id="SSF50978">
    <property type="entry name" value="WD40 repeat-like"/>
    <property type="match status" value="1"/>
</dbReference>
<dbReference type="InterPro" id="IPR007111">
    <property type="entry name" value="NACHT_NTPase"/>
</dbReference>
<accession>A0ABR3K1B5</accession>
<name>A0ABR3K1B5_9AGAR</name>
<dbReference type="PANTHER" id="PTHR19879:SF9">
    <property type="entry name" value="TRANSCRIPTION INITIATION FACTOR TFIID SUBUNIT 5"/>
    <property type="match status" value="1"/>
</dbReference>
<feature type="compositionally biased region" description="Polar residues" evidence="4">
    <location>
        <begin position="21"/>
        <end position="31"/>
    </location>
</feature>
<feature type="repeat" description="WD" evidence="3">
    <location>
        <begin position="920"/>
        <end position="954"/>
    </location>
</feature>
<dbReference type="InterPro" id="IPR020472">
    <property type="entry name" value="WD40_PAC1"/>
</dbReference>
<dbReference type="PROSITE" id="PS50082">
    <property type="entry name" value="WD_REPEATS_2"/>
    <property type="match status" value="14"/>
</dbReference>
<dbReference type="Proteomes" id="UP001556367">
    <property type="component" value="Unassembled WGS sequence"/>
</dbReference>
<dbReference type="InterPro" id="IPR019775">
    <property type="entry name" value="WD40_repeat_CS"/>
</dbReference>
<feature type="repeat" description="WD" evidence="3">
    <location>
        <begin position="956"/>
        <end position="997"/>
    </location>
</feature>
<dbReference type="CDD" id="cd21037">
    <property type="entry name" value="MLKL_NTD"/>
    <property type="match status" value="1"/>
</dbReference>
<dbReference type="InterPro" id="IPR036322">
    <property type="entry name" value="WD40_repeat_dom_sf"/>
</dbReference>
<feature type="repeat" description="WD" evidence="3">
    <location>
        <begin position="1391"/>
        <end position="1432"/>
    </location>
</feature>
<dbReference type="InterPro" id="IPR056884">
    <property type="entry name" value="NPHP3-like_N"/>
</dbReference>
<organism evidence="6 7">
    <name type="scientific">Hohenbuehelia grisea</name>
    <dbReference type="NCBI Taxonomy" id="104357"/>
    <lineage>
        <taxon>Eukaryota</taxon>
        <taxon>Fungi</taxon>
        <taxon>Dikarya</taxon>
        <taxon>Basidiomycota</taxon>
        <taxon>Agaricomycotina</taxon>
        <taxon>Agaricomycetes</taxon>
        <taxon>Agaricomycetidae</taxon>
        <taxon>Agaricales</taxon>
        <taxon>Pleurotineae</taxon>
        <taxon>Pleurotaceae</taxon>
        <taxon>Hohenbuehelia</taxon>
    </lineage>
</organism>
<dbReference type="SMART" id="SM00320">
    <property type="entry name" value="WD40"/>
    <property type="match status" value="14"/>
</dbReference>
<keyword evidence="1 3" id="KW-0853">WD repeat</keyword>
<dbReference type="PROSITE" id="PS50837">
    <property type="entry name" value="NACHT"/>
    <property type="match status" value="1"/>
</dbReference>
<feature type="repeat" description="WD" evidence="3">
    <location>
        <begin position="1264"/>
        <end position="1305"/>
    </location>
</feature>
<dbReference type="Gene3D" id="3.40.50.300">
    <property type="entry name" value="P-loop containing nucleotide triphosphate hydrolases"/>
    <property type="match status" value="1"/>
</dbReference>
<dbReference type="Pfam" id="PF00400">
    <property type="entry name" value="WD40"/>
    <property type="match status" value="14"/>
</dbReference>
<dbReference type="Gene3D" id="1.20.930.20">
    <property type="entry name" value="Adaptor protein Cbl, N-terminal domain"/>
    <property type="match status" value="1"/>
</dbReference>
<dbReference type="SUPFAM" id="SSF50998">
    <property type="entry name" value="Quinoprotein alcohol dehydrogenase-like"/>
    <property type="match status" value="1"/>
</dbReference>
<dbReference type="InterPro" id="IPR027417">
    <property type="entry name" value="P-loop_NTPase"/>
</dbReference>
<dbReference type="InterPro" id="IPR001680">
    <property type="entry name" value="WD40_rpt"/>
</dbReference>
<feature type="repeat" description="WD" evidence="3">
    <location>
        <begin position="1090"/>
        <end position="1124"/>
    </location>
</feature>
<gene>
    <name evidence="6" type="ORF">HGRIS_006447</name>
</gene>
<evidence type="ECO:0000256" key="1">
    <source>
        <dbReference type="ARBA" id="ARBA00022574"/>
    </source>
</evidence>
<dbReference type="SUPFAM" id="SSF52540">
    <property type="entry name" value="P-loop containing nucleoside triphosphate hydrolases"/>
    <property type="match status" value="1"/>
</dbReference>
<feature type="region of interest" description="Disordered" evidence="4">
    <location>
        <begin position="1"/>
        <end position="47"/>
    </location>
</feature>
<feature type="region of interest" description="Disordered" evidence="4">
    <location>
        <begin position="68"/>
        <end position="107"/>
    </location>
</feature>
<feature type="repeat" description="WD" evidence="3">
    <location>
        <begin position="870"/>
        <end position="906"/>
    </location>
</feature>
<dbReference type="CDD" id="cd00200">
    <property type="entry name" value="WD40"/>
    <property type="match status" value="2"/>
</dbReference>
<feature type="repeat" description="WD" evidence="3">
    <location>
        <begin position="1434"/>
        <end position="1475"/>
    </location>
</feature>
<dbReference type="PRINTS" id="PR00320">
    <property type="entry name" value="GPROTEINBRPT"/>
</dbReference>
<feature type="compositionally biased region" description="Polar residues" evidence="4">
    <location>
        <begin position="94"/>
        <end position="107"/>
    </location>
</feature>
<evidence type="ECO:0000256" key="4">
    <source>
        <dbReference type="SAM" id="MobiDB-lite"/>
    </source>
</evidence>
<dbReference type="PANTHER" id="PTHR19879">
    <property type="entry name" value="TRANSCRIPTION INITIATION FACTOR TFIID"/>
    <property type="match status" value="1"/>
</dbReference>
<feature type="repeat" description="WD" evidence="3">
    <location>
        <begin position="1349"/>
        <end position="1390"/>
    </location>
</feature>
<evidence type="ECO:0000256" key="3">
    <source>
        <dbReference type="PROSITE-ProRule" id="PRU00221"/>
    </source>
</evidence>
<comment type="caution">
    <text evidence="6">The sequence shown here is derived from an EMBL/GenBank/DDBJ whole genome shotgun (WGS) entry which is preliminary data.</text>
</comment>
<feature type="domain" description="NACHT" evidence="5">
    <location>
        <begin position="309"/>
        <end position="459"/>
    </location>
</feature>
<dbReference type="InterPro" id="IPR059179">
    <property type="entry name" value="MLKL-like_MCAfunc"/>
</dbReference>
<reference evidence="7" key="1">
    <citation type="submission" date="2024-06" db="EMBL/GenBank/DDBJ databases">
        <title>Multi-omics analyses provide insights into the biosynthesis of the anticancer antibiotic pleurotin in Hohenbuehelia grisea.</title>
        <authorList>
            <person name="Weaver J.A."/>
            <person name="Alberti F."/>
        </authorList>
    </citation>
    <scope>NUCLEOTIDE SEQUENCE [LARGE SCALE GENOMIC DNA]</scope>
    <source>
        <strain evidence="7">T-177</strain>
    </source>
</reference>
<dbReference type="PROSITE" id="PS50294">
    <property type="entry name" value="WD_REPEATS_REGION"/>
    <property type="match status" value="13"/>
</dbReference>
<evidence type="ECO:0000313" key="6">
    <source>
        <dbReference type="EMBL" id="KAL0961506.1"/>
    </source>
</evidence>
<feature type="compositionally biased region" description="Basic and acidic residues" evidence="4">
    <location>
        <begin position="79"/>
        <end position="93"/>
    </location>
</feature>
<protein>
    <recommendedName>
        <fullName evidence="5">NACHT domain-containing protein</fullName>
    </recommendedName>
</protein>
<feature type="repeat" description="WD" evidence="3">
    <location>
        <begin position="1306"/>
        <end position="1347"/>
    </location>
</feature>
<sequence length="1569" mass="171598">MSRNFLSFWKRKNPKRPAPQPTESGLASVNSGRERLQQSDPSNDANEHVVIRSTSLGTLVPNRTVDILQPSGDASAHPDSADSGHRVRNDSKRPNSTSFNGLPSPGTALSQRNGWNLVKEALNVVEKFGDAFPPLKAAVGAVVSIMDHVERVEGNQSDFHKLADRIRAVTKVFTTYASNAAPSVLYDRLDMIVGELVEIQMAVEAKKSRHLIKRSIATRSDVQDLIDIQGRLASLLEVMNLQNTTETLQNILRVQLGIDSLLADSAFQKLNHVPEAGINAIPDRGCMAGTRVSVLTQLQDWSRDDNAPRICWLTGPAGTGKSCIARTFARSMRADALLGGSFFCHRLTSSRATVKRIIPTLAFFLARREPKFRRALLNILQIHDVASLPIDDQIECLLTQPLKIAFNPGSSTLQRQFIVLVIDALDECPSIEETRQLVKTLLSVAIDLPIKLFITSRPDPQMRNEFEARTAPEAQRRILRLHEIDQDRVHLDISHYLAHELDVFRTRFNNEPDGNLRNDWPSRQDIESLARLSGSLFIYAATALKFIQSEDPEKRLNKLLKSSGDVGHTLTGNIDQMYALVLAPAVDRRVRMEDEILTTKTLLACIIAAKEPLCLSVIAQLLSSTCAAIRKSLAPLHSVIFVPSTDDHGVISTYHTSFADFLTSAHRAPEDMHISLCKGHAALAEGCFNLLGSQLHFDVASCRSSHLPNSAQKLAPISPALKYASLSWPHHVVEANNSQHVASEILPQHTLISVEKFLSTHFLFWLEVLSATDNVNAASGLIMSIYLSKYTARSVWPSLRNLLFDANDFVVAFKEPIQHSIPHIYVSALPSLHESSQIAAIYQPKFARRATLLVEGHDDRCRHGRTLFCLVGHTKAVTSVAVSPDGSSIASGSRDGTIRVWNAETGWLVIPPLIVCNDWVLSLAFAPDGTRLVSGSSDRVVRMWYLNTGEMAMNPMEGHKGRVHSVAFSPDGAAIASGCEDHTIRIWDPVTGALLKQLDGHSDWVCSVLFSPDGSKIVSGSRDNTIRVWDVAVGECAFKLFEGHARLVHSISFSRDGKLIASGSSDQTIRVWEADTGDLAMEPIEVHASVTSVAFSPDRKSIVCGSTDKYIRIWSTSTGELMMPPLEGHGDRVSSVAYSSDGQRIISGSTDFTVRVWDASTDILPPTHRDLLVPLLQAHTNDVLSAAFSSDGKRIVSGSSDGTIFIWDSTTGGIAIPPLVHANIVHSVAFSPNGDLIASGSADGSVCIWNAITGQQMIRSSERHTRHTAVIRSVVFSTDGNQVISGSSGCVVCVWSTITGELEQMFRGHTACVRSVACSPDGVHIVSGSHDRTIRVWNATTGEQPVNPLRGHTSFVLSVVVSPDGHRILSGSFDETLRIWDASTGEQKLCLHGHTEYIRSVAFSPHGRFVVSSSDDRTIRLWDIATGKLAMQPLHGHTGRINTVGFSPDGMHIISTSSDHTIRIWDISLVETSSTSSHFPSPSEVEPPPIGTGILKPSNGSLASFYNAAADENDGWIRGPGGELLIWVLPEHRAFLAIPPCVNLMARTRITIDTSRLVHGLEWTKCWGS</sequence>
<keyword evidence="2" id="KW-0677">Repeat</keyword>
<evidence type="ECO:0000256" key="2">
    <source>
        <dbReference type="ARBA" id="ARBA00022737"/>
    </source>
</evidence>
<evidence type="ECO:0000259" key="5">
    <source>
        <dbReference type="PROSITE" id="PS50837"/>
    </source>
</evidence>
<dbReference type="PROSITE" id="PS00678">
    <property type="entry name" value="WD_REPEATS_1"/>
    <property type="match status" value="8"/>
</dbReference>
<proteinExistence type="predicted"/>
<feature type="repeat" description="WD" evidence="3">
    <location>
        <begin position="1126"/>
        <end position="1161"/>
    </location>
</feature>
<dbReference type="InterPro" id="IPR036537">
    <property type="entry name" value="Adaptor_Cbl_N_dom_sf"/>
</dbReference>
<feature type="repeat" description="WD" evidence="3">
    <location>
        <begin position="1176"/>
        <end position="1208"/>
    </location>
</feature>
<evidence type="ECO:0000313" key="7">
    <source>
        <dbReference type="Proteomes" id="UP001556367"/>
    </source>
</evidence>
<dbReference type="InterPro" id="IPR015943">
    <property type="entry name" value="WD40/YVTN_repeat-like_dom_sf"/>
</dbReference>
<feature type="repeat" description="WD" evidence="3">
    <location>
        <begin position="1221"/>
        <end position="1259"/>
    </location>
</feature>
<dbReference type="EMBL" id="JASNQZ010000001">
    <property type="protein sequence ID" value="KAL0961506.1"/>
    <property type="molecule type" value="Genomic_DNA"/>
</dbReference>